<keyword evidence="1 7" id="KW-0853">WD repeat</keyword>
<dbReference type="PROSITE" id="PS50082">
    <property type="entry name" value="WD_REPEATS_2"/>
    <property type="match status" value="2"/>
</dbReference>
<gene>
    <name evidence="8" type="ORF">IM811_018040</name>
</gene>
<dbReference type="InterPro" id="IPR020472">
    <property type="entry name" value="WD40_PAC1"/>
</dbReference>
<protein>
    <recommendedName>
        <fullName evidence="5">Mitochondrial division protein 1</fullName>
    </recommendedName>
</protein>
<comment type="function">
    <text evidence="6">Involved in mitochondrial fission. Acts as an adapter protein required to form mitochondrial fission complexes. Formation of these complexes is required to promote constriction and fission of the mitochondrial compartment at a late step in mitochondrial division.</text>
</comment>
<dbReference type="PRINTS" id="PR00320">
    <property type="entry name" value="GPROTEINBRPT"/>
</dbReference>
<feature type="repeat" description="WD" evidence="7">
    <location>
        <begin position="133"/>
        <end position="172"/>
    </location>
</feature>
<dbReference type="InterPro" id="IPR015943">
    <property type="entry name" value="WD40/YVTN_repeat-like_dom_sf"/>
</dbReference>
<feature type="repeat" description="WD" evidence="7">
    <location>
        <begin position="173"/>
        <end position="214"/>
    </location>
</feature>
<keyword evidence="2" id="KW-0677">Repeat</keyword>
<dbReference type="PROSITE" id="PS50294">
    <property type="entry name" value="WD_REPEATS_REGION"/>
    <property type="match status" value="2"/>
</dbReference>
<evidence type="ECO:0000313" key="9">
    <source>
        <dbReference type="Proteomes" id="UP000616885"/>
    </source>
</evidence>
<evidence type="ECO:0000256" key="5">
    <source>
        <dbReference type="ARBA" id="ARBA00039789"/>
    </source>
</evidence>
<proteinExistence type="inferred from homology"/>
<name>A0A8H7KAQ6_BIOOC</name>
<dbReference type="Proteomes" id="UP000616885">
    <property type="component" value="Unassembled WGS sequence"/>
</dbReference>
<sequence>METSCAFQLEVSPRLAMVYGFTLTDKYLIAAAQRCVVYSHDPLHPGKQADFDIGLNWEVKCHPESNLLLVATWDAAGKVGLWNFENGTHIQDFIGGGMAHSVAFINKSQYASSSSSSEILLWQREKQEPTRTLLGHRGRINRLESKESMLFSASEDGTVRIWNTTSGECIQVLEGHPEDTSILTFSPDGSLLRAGGGSGQVRIWDWKNGEMKAERQTEARHTTLYLNTNDGNIITGGIDGTIKTWTQDGELVHSFIAHEVPVRGLARAGQFLVTIGTSDGRVKLWDWQSRKWLIDLQGPIGFIRNATTGHGKLAILSKGESGETHNVQVWDLDLVEQFASRHVDSAL</sequence>
<evidence type="ECO:0000256" key="7">
    <source>
        <dbReference type="PROSITE-ProRule" id="PRU00221"/>
    </source>
</evidence>
<dbReference type="GO" id="GO:1990234">
    <property type="term" value="C:transferase complex"/>
    <property type="evidence" value="ECO:0007669"/>
    <property type="project" value="UniProtKB-ARBA"/>
</dbReference>
<evidence type="ECO:0000256" key="2">
    <source>
        <dbReference type="ARBA" id="ARBA00022737"/>
    </source>
</evidence>
<dbReference type="Pfam" id="PF00400">
    <property type="entry name" value="WD40"/>
    <property type="match status" value="3"/>
</dbReference>
<dbReference type="SMART" id="SM00320">
    <property type="entry name" value="WD40"/>
    <property type="match status" value="5"/>
</dbReference>
<comment type="caution">
    <text evidence="8">The sequence shown here is derived from an EMBL/GenBank/DDBJ whole genome shotgun (WGS) entry which is preliminary data.</text>
</comment>
<reference evidence="8" key="1">
    <citation type="submission" date="2020-10" db="EMBL/GenBank/DDBJ databases">
        <title>High-Quality Genome Resource of Clonostachys rosea strain S41 by Oxford Nanopore Long-Read Sequencing.</title>
        <authorList>
            <person name="Wang H."/>
        </authorList>
    </citation>
    <scope>NUCLEOTIDE SEQUENCE</scope>
    <source>
        <strain evidence="8">S41</strain>
    </source>
</reference>
<dbReference type="AlphaFoldDB" id="A0A8H7KAQ6"/>
<dbReference type="EMBL" id="JADCTT010000009">
    <property type="protein sequence ID" value="KAF9748535.1"/>
    <property type="molecule type" value="Genomic_DNA"/>
</dbReference>
<comment type="similarity">
    <text evidence="4">Belongs to the WD repeat MDV1/CAF4 family.</text>
</comment>
<evidence type="ECO:0000256" key="3">
    <source>
        <dbReference type="ARBA" id="ARBA00023054"/>
    </source>
</evidence>
<dbReference type="InterPro" id="IPR036322">
    <property type="entry name" value="WD40_repeat_dom_sf"/>
</dbReference>
<dbReference type="SUPFAM" id="SSF50978">
    <property type="entry name" value="WD40 repeat-like"/>
    <property type="match status" value="1"/>
</dbReference>
<evidence type="ECO:0000256" key="4">
    <source>
        <dbReference type="ARBA" id="ARBA00038415"/>
    </source>
</evidence>
<evidence type="ECO:0000256" key="1">
    <source>
        <dbReference type="ARBA" id="ARBA00022574"/>
    </source>
</evidence>
<evidence type="ECO:0000313" key="8">
    <source>
        <dbReference type="EMBL" id="KAF9748535.1"/>
    </source>
</evidence>
<dbReference type="InterPro" id="IPR001680">
    <property type="entry name" value="WD40_rpt"/>
</dbReference>
<evidence type="ECO:0000256" key="6">
    <source>
        <dbReference type="ARBA" id="ARBA00043913"/>
    </source>
</evidence>
<accession>A0A8H7KAQ6</accession>
<dbReference type="PANTHER" id="PTHR22847">
    <property type="entry name" value="WD40 REPEAT PROTEIN"/>
    <property type="match status" value="1"/>
</dbReference>
<organism evidence="8 9">
    <name type="scientific">Bionectria ochroleuca</name>
    <name type="common">Gliocladium roseum</name>
    <dbReference type="NCBI Taxonomy" id="29856"/>
    <lineage>
        <taxon>Eukaryota</taxon>
        <taxon>Fungi</taxon>
        <taxon>Dikarya</taxon>
        <taxon>Ascomycota</taxon>
        <taxon>Pezizomycotina</taxon>
        <taxon>Sordariomycetes</taxon>
        <taxon>Hypocreomycetidae</taxon>
        <taxon>Hypocreales</taxon>
        <taxon>Bionectriaceae</taxon>
        <taxon>Clonostachys</taxon>
    </lineage>
</organism>
<dbReference type="PANTHER" id="PTHR22847:SF637">
    <property type="entry name" value="WD REPEAT DOMAIN 5B"/>
    <property type="match status" value="1"/>
</dbReference>
<keyword evidence="3" id="KW-0175">Coiled coil</keyword>
<dbReference type="Gene3D" id="2.130.10.10">
    <property type="entry name" value="YVTN repeat-like/Quinoprotein amine dehydrogenase"/>
    <property type="match status" value="2"/>
</dbReference>